<dbReference type="Pfam" id="PF23493">
    <property type="entry name" value="CysS_C"/>
    <property type="match status" value="1"/>
</dbReference>
<dbReference type="InterPro" id="IPR056411">
    <property type="entry name" value="CysS_C"/>
</dbReference>
<evidence type="ECO:0000259" key="3">
    <source>
        <dbReference type="Pfam" id="PF23494"/>
    </source>
</evidence>
<dbReference type="InterPro" id="IPR057798">
    <property type="entry name" value="PH_YqeB"/>
</dbReference>
<comment type="caution">
    <text evidence="4">The sequence shown here is derived from an EMBL/GenBank/DDBJ whole genome shotgun (WGS) entry which is preliminary data.</text>
</comment>
<protein>
    <recommendedName>
        <fullName evidence="6">DUF308 domain-containing protein</fullName>
    </recommendedName>
</protein>
<sequence length="232" mass="25494">MFRKIMDSTRRTTVAEPGWQVGLVWVVFPLLGAALLFGVELISGWVAALEWAPAQGIFRLISSIPSPWDTVAALGAGVLGGLFISLLAAVERLRVEVADDHVELARDDHDHAYDRGAISGVFVEGKQLVLLGVDGGELARETSDLRASDLEEAFRAHGYPWLPGDPHAAEYRRWIEGVPGLPVGAEPLLKARSRALRDDKKDDAADLRAELARLGVVVRDEKKRQFWRTTGR</sequence>
<feature type="transmembrane region" description="Helical" evidence="1">
    <location>
        <begin position="68"/>
        <end position="90"/>
    </location>
</feature>
<dbReference type="RefSeq" id="WP_221447370.1">
    <property type="nucleotide sequence ID" value="NZ_BAABAI010000010.1"/>
</dbReference>
<feature type="transmembrane region" description="Helical" evidence="1">
    <location>
        <begin position="21"/>
        <end position="48"/>
    </location>
</feature>
<evidence type="ECO:0000313" key="5">
    <source>
        <dbReference type="Proteomes" id="UP000542674"/>
    </source>
</evidence>
<gene>
    <name evidence="4" type="ORF">F4559_005042</name>
</gene>
<name>A0A7W7WYG5_9PSEU</name>
<reference evidence="4 5" key="1">
    <citation type="submission" date="2020-08" db="EMBL/GenBank/DDBJ databases">
        <title>Sequencing the genomes of 1000 actinobacteria strains.</title>
        <authorList>
            <person name="Klenk H.-P."/>
        </authorList>
    </citation>
    <scope>NUCLEOTIDE SEQUENCE [LARGE SCALE GENOMIC DNA]</scope>
    <source>
        <strain evidence="4 5">DSM 45084</strain>
    </source>
</reference>
<evidence type="ECO:0000313" key="4">
    <source>
        <dbReference type="EMBL" id="MBB4967683.1"/>
    </source>
</evidence>
<dbReference type="Proteomes" id="UP000542674">
    <property type="component" value="Unassembled WGS sequence"/>
</dbReference>
<evidence type="ECO:0000256" key="1">
    <source>
        <dbReference type="SAM" id="Phobius"/>
    </source>
</evidence>
<evidence type="ECO:0008006" key="6">
    <source>
        <dbReference type="Google" id="ProtNLM"/>
    </source>
</evidence>
<dbReference type="AlphaFoldDB" id="A0A7W7WYG5"/>
<accession>A0A7W7WYG5</accession>
<proteinExistence type="predicted"/>
<organism evidence="4 5">
    <name type="scientific">Saccharothrix violaceirubra</name>
    <dbReference type="NCBI Taxonomy" id="413306"/>
    <lineage>
        <taxon>Bacteria</taxon>
        <taxon>Bacillati</taxon>
        <taxon>Actinomycetota</taxon>
        <taxon>Actinomycetes</taxon>
        <taxon>Pseudonocardiales</taxon>
        <taxon>Pseudonocardiaceae</taxon>
        <taxon>Saccharothrix</taxon>
    </lineage>
</organism>
<feature type="domain" description="Cysteinyl-tRNA ligase anticodon binding" evidence="2">
    <location>
        <begin position="179"/>
        <end position="228"/>
    </location>
</feature>
<keyword evidence="1" id="KW-0472">Membrane</keyword>
<evidence type="ECO:0000259" key="2">
    <source>
        <dbReference type="Pfam" id="PF23493"/>
    </source>
</evidence>
<keyword evidence="5" id="KW-1185">Reference proteome</keyword>
<keyword evidence="1" id="KW-1133">Transmembrane helix</keyword>
<keyword evidence="1" id="KW-0812">Transmembrane</keyword>
<dbReference type="Pfam" id="PF23494">
    <property type="entry name" value="bPH_10"/>
    <property type="match status" value="1"/>
</dbReference>
<feature type="domain" description="YqeB PH" evidence="3">
    <location>
        <begin position="12"/>
        <end position="161"/>
    </location>
</feature>
<dbReference type="EMBL" id="JACHJS010000001">
    <property type="protein sequence ID" value="MBB4967683.1"/>
    <property type="molecule type" value="Genomic_DNA"/>
</dbReference>